<dbReference type="InterPro" id="IPR002347">
    <property type="entry name" value="SDR_fam"/>
</dbReference>
<dbReference type="AlphaFoldDB" id="L8HBL7"/>
<dbReference type="PRINTS" id="PR00081">
    <property type="entry name" value="GDHRDH"/>
</dbReference>
<dbReference type="OrthoDB" id="20658at2759"/>
<proteinExistence type="predicted"/>
<accession>L8HBL7</accession>
<keyword evidence="3" id="KW-1185">Reference proteome</keyword>
<feature type="compositionally biased region" description="Acidic residues" evidence="1">
    <location>
        <begin position="85"/>
        <end position="100"/>
    </location>
</feature>
<dbReference type="InterPro" id="IPR051468">
    <property type="entry name" value="Fungal_SecMetab_SDRs"/>
</dbReference>
<dbReference type="GO" id="GO:0016491">
    <property type="term" value="F:oxidoreductase activity"/>
    <property type="evidence" value="ECO:0007669"/>
    <property type="project" value="TreeGrafter"/>
</dbReference>
<dbReference type="Pfam" id="PF00106">
    <property type="entry name" value="adh_short"/>
    <property type="match status" value="1"/>
</dbReference>
<dbReference type="Pfam" id="PF13561">
    <property type="entry name" value="adh_short_C2"/>
    <property type="match status" value="1"/>
</dbReference>
<protein>
    <submittedName>
        <fullName evidence="2">Oxidoreductase</fullName>
    </submittedName>
</protein>
<dbReference type="VEuPathDB" id="AmoebaDB:ACA1_158940"/>
<evidence type="ECO:0000313" key="3">
    <source>
        <dbReference type="Proteomes" id="UP000011083"/>
    </source>
</evidence>
<dbReference type="SUPFAM" id="SSF51735">
    <property type="entry name" value="NAD(P)-binding Rossmann-fold domains"/>
    <property type="match status" value="1"/>
</dbReference>
<dbReference type="Gene3D" id="3.40.50.720">
    <property type="entry name" value="NAD(P)-binding Rossmann-like Domain"/>
    <property type="match status" value="2"/>
</dbReference>
<evidence type="ECO:0000256" key="1">
    <source>
        <dbReference type="SAM" id="MobiDB-lite"/>
    </source>
</evidence>
<reference evidence="2 3" key="1">
    <citation type="journal article" date="2013" name="Genome Biol.">
        <title>Genome of Acanthamoeba castellanii highlights extensive lateral gene transfer and early evolution of tyrosine kinase signaling.</title>
        <authorList>
            <person name="Clarke M."/>
            <person name="Lohan A.J."/>
            <person name="Liu B."/>
            <person name="Lagkouvardos I."/>
            <person name="Roy S."/>
            <person name="Zafar N."/>
            <person name="Bertelli C."/>
            <person name="Schilde C."/>
            <person name="Kianianmomeni A."/>
            <person name="Burglin T.R."/>
            <person name="Frech C."/>
            <person name="Turcotte B."/>
            <person name="Kopec K.O."/>
            <person name="Synnott J.M."/>
            <person name="Choo C."/>
            <person name="Paponov I."/>
            <person name="Finkler A."/>
            <person name="Soon Heng Tan C."/>
            <person name="Hutchins A.P."/>
            <person name="Weinmeier T."/>
            <person name="Rattei T."/>
            <person name="Chu J.S."/>
            <person name="Gimenez G."/>
            <person name="Irimia M."/>
            <person name="Rigden D.J."/>
            <person name="Fitzpatrick D.A."/>
            <person name="Lorenzo-Morales J."/>
            <person name="Bateman A."/>
            <person name="Chiu C.H."/>
            <person name="Tang P."/>
            <person name="Hegemann P."/>
            <person name="Fromm H."/>
            <person name="Raoult D."/>
            <person name="Greub G."/>
            <person name="Miranda-Saavedra D."/>
            <person name="Chen N."/>
            <person name="Nash P."/>
            <person name="Ginger M.L."/>
            <person name="Horn M."/>
            <person name="Schaap P."/>
            <person name="Caler L."/>
            <person name="Loftus B."/>
        </authorList>
    </citation>
    <scope>NUCLEOTIDE SEQUENCE [LARGE SCALE GENOMIC DNA]</scope>
    <source>
        <strain evidence="2 3">Neff</strain>
    </source>
</reference>
<dbReference type="InterPro" id="IPR036291">
    <property type="entry name" value="NAD(P)-bd_dom_sf"/>
</dbReference>
<dbReference type="KEGG" id="acan:ACA1_158940"/>
<dbReference type="RefSeq" id="XP_004348556.1">
    <property type="nucleotide sequence ID" value="XM_004348506.1"/>
</dbReference>
<gene>
    <name evidence="2" type="ORF">ACA1_158940</name>
</gene>
<evidence type="ECO:0000313" key="2">
    <source>
        <dbReference type="EMBL" id="ELR22098.1"/>
    </source>
</evidence>
<dbReference type="Proteomes" id="UP000011083">
    <property type="component" value="Unassembled WGS sequence"/>
</dbReference>
<dbReference type="CDD" id="cd05233">
    <property type="entry name" value="SDR_c"/>
    <property type="match status" value="1"/>
</dbReference>
<dbReference type="PANTHER" id="PTHR43544:SF2">
    <property type="entry name" value="OXIDOREDUCTASE"/>
    <property type="match status" value="1"/>
</dbReference>
<sequence>MNNTTMRRNNNKKNEEERNSRSSGGDVVTTSAKKRAAPTTPSGGHNKKRKKTNGGRLAPPRPTEKTRKKRRRREISEEKQVQVEAQDEGEEAVGEDETEEESLRRRGGCKQILPLQARQQLTKEGLRVLKEADRALRRRSGIHKLRLQAADKQLVSPSCSGGGAEASLGRLHLGWTCYVCKKRYDQLHFFYDQLCPWCSALNYSKRLDRANLTGRVALVTGGRVKIGFQCALRLLRCGASVIVTTRFPTDAALRYHAERDFELWQGRLSIYGLDLRGMGMVQLFTQFIAHTHSRLDIIINNAAQTIRRPPAYYAHLIPVEATPVTRLPTGIQRLLDNPWNAQNAVDMTQFKRALDAVQDAQRPGLLQHAPPTPSAVLSLSSPQPGPPLRISEASALSQVRLVPGEDDAKAGGELFPARALDADGQQIDLRPNNTWSARAHEVSGVEVMEVHAINAVAPYIITSQLLPLMLSHSPRLDKYVVNVSSMEGKFTRPHKDHRHPHTNMAKAALNMMTCTMAADYARDNIYINSVDTGWVTNEHAWGKDGWDDFTPPLDDIDGAARILQPIFDGVARGNFMSGLFLKDYSVTSW</sequence>
<dbReference type="PANTHER" id="PTHR43544">
    <property type="entry name" value="SHORT-CHAIN DEHYDROGENASE/REDUCTASE"/>
    <property type="match status" value="1"/>
</dbReference>
<feature type="region of interest" description="Disordered" evidence="1">
    <location>
        <begin position="1"/>
        <end position="106"/>
    </location>
</feature>
<dbReference type="EMBL" id="KB007890">
    <property type="protein sequence ID" value="ELR22098.1"/>
    <property type="molecule type" value="Genomic_DNA"/>
</dbReference>
<dbReference type="STRING" id="1257118.L8HBL7"/>
<name>L8HBL7_ACACF</name>
<organism evidence="2 3">
    <name type="scientific">Acanthamoeba castellanii (strain ATCC 30010 / Neff)</name>
    <dbReference type="NCBI Taxonomy" id="1257118"/>
    <lineage>
        <taxon>Eukaryota</taxon>
        <taxon>Amoebozoa</taxon>
        <taxon>Discosea</taxon>
        <taxon>Longamoebia</taxon>
        <taxon>Centramoebida</taxon>
        <taxon>Acanthamoebidae</taxon>
        <taxon>Acanthamoeba</taxon>
    </lineage>
</organism>
<dbReference type="GO" id="GO:0005737">
    <property type="term" value="C:cytoplasm"/>
    <property type="evidence" value="ECO:0007669"/>
    <property type="project" value="TreeGrafter"/>
</dbReference>
<dbReference type="GeneID" id="14923022"/>